<dbReference type="Proteomes" id="UP000051160">
    <property type="component" value="Unassembled WGS sequence"/>
</dbReference>
<dbReference type="PATRIC" id="fig|1423776.4.peg.1738"/>
<protein>
    <recommendedName>
        <fullName evidence="3">Helix-turn-helix domain-containing protein</fullName>
    </recommendedName>
</protein>
<comment type="caution">
    <text evidence="1">The sequence shown here is derived from an EMBL/GenBank/DDBJ whole genome shotgun (WGS) entry which is preliminary data.</text>
</comment>
<dbReference type="InterPro" id="IPR010093">
    <property type="entry name" value="SinI_DNA-bd"/>
</dbReference>
<accession>A0A0R1LP61</accession>
<dbReference type="NCBIfam" id="TIGR01764">
    <property type="entry name" value="excise"/>
    <property type="match status" value="1"/>
</dbReference>
<dbReference type="RefSeq" id="WP_054701522.1">
    <property type="nucleotide sequence ID" value="NZ_AZEE01000029.1"/>
</dbReference>
<dbReference type="GO" id="GO:0003677">
    <property type="term" value="F:DNA binding"/>
    <property type="evidence" value="ECO:0007669"/>
    <property type="project" value="InterPro"/>
</dbReference>
<reference evidence="1 2" key="1">
    <citation type="journal article" date="2015" name="Genome Announc.">
        <title>Expanding the biotechnology potential of lactobacilli through comparative genomics of 213 strains and associated genera.</title>
        <authorList>
            <person name="Sun Z."/>
            <person name="Harris H.M."/>
            <person name="McCann A."/>
            <person name="Guo C."/>
            <person name="Argimon S."/>
            <person name="Zhang W."/>
            <person name="Yang X."/>
            <person name="Jeffery I.B."/>
            <person name="Cooney J.C."/>
            <person name="Kagawa T.F."/>
            <person name="Liu W."/>
            <person name="Song Y."/>
            <person name="Salvetti E."/>
            <person name="Wrobel A."/>
            <person name="Rasinkangas P."/>
            <person name="Parkhill J."/>
            <person name="Rea M.C."/>
            <person name="O'Sullivan O."/>
            <person name="Ritari J."/>
            <person name="Douillard F.P."/>
            <person name="Paul Ross R."/>
            <person name="Yang R."/>
            <person name="Briner A.E."/>
            <person name="Felis G.E."/>
            <person name="de Vos W.M."/>
            <person name="Barrangou R."/>
            <person name="Klaenhammer T.R."/>
            <person name="Caufield P.W."/>
            <person name="Cui Y."/>
            <person name="Zhang H."/>
            <person name="O'Toole P.W."/>
        </authorList>
    </citation>
    <scope>NUCLEOTIDE SEQUENCE [LARGE SCALE GENOMIC DNA]</scope>
    <source>
        <strain evidence="1 2">DSM 19909</strain>
    </source>
</reference>
<proteinExistence type="predicted"/>
<evidence type="ECO:0000313" key="2">
    <source>
        <dbReference type="Proteomes" id="UP000051160"/>
    </source>
</evidence>
<gene>
    <name evidence="1" type="ORF">FD04_GL001714</name>
</gene>
<dbReference type="EMBL" id="AZEE01000029">
    <property type="protein sequence ID" value="KRK97676.1"/>
    <property type="molecule type" value="Genomic_DNA"/>
</dbReference>
<name>A0A0R1LP61_9LACO</name>
<evidence type="ECO:0008006" key="3">
    <source>
        <dbReference type="Google" id="ProtNLM"/>
    </source>
</evidence>
<evidence type="ECO:0000313" key="1">
    <source>
        <dbReference type="EMBL" id="KRK97676.1"/>
    </source>
</evidence>
<dbReference type="AlphaFoldDB" id="A0A0R1LP61"/>
<organism evidence="1 2">
    <name type="scientific">Secundilactobacillus odoratitofui DSM 19909 = JCM 15043</name>
    <dbReference type="NCBI Taxonomy" id="1423776"/>
    <lineage>
        <taxon>Bacteria</taxon>
        <taxon>Bacillati</taxon>
        <taxon>Bacillota</taxon>
        <taxon>Bacilli</taxon>
        <taxon>Lactobacillales</taxon>
        <taxon>Lactobacillaceae</taxon>
        <taxon>Secundilactobacillus</taxon>
    </lineage>
</organism>
<keyword evidence="2" id="KW-1185">Reference proteome</keyword>
<sequence length="91" mass="9956">MIPINLSISEEDSAKIKAAMLESATDAFKQASKQHNYGPYLSLGEAAQYVGISRASLTKLVNEGLSVIQVTGSIQRISKQTLDKFLRDKEI</sequence>